<gene>
    <name evidence="1" type="ORF">TVAG_066010</name>
</gene>
<evidence type="ECO:0000313" key="1">
    <source>
        <dbReference type="EMBL" id="EAY06344.1"/>
    </source>
</evidence>
<sequence length="1943" mass="225703">MITDKQLNWILNAKPLAQQAEEDPESSLLPHFNQFPSYSSEIIQNIISHRNDHQLFHNLLEQWPKYIDTLINTLQKHISLHSSTQFQIDCINAFALKTFLTYFLISETDTDSDKYEMMVSALIALTIIQNNEKMNTFLCHIIKQHMKMKPEYIAFDIEQISTFLVEISIISEKIYGYIAEYVKLVVLQQIVPEAKLQFFNLLNEIYEHRPNFNIPSKYATEIVCLLINYFYELEPASLKLFENLSQELGHQYGDEVFRSITTSLFNKINQTKFTVDFIKDNFIQIETIKTTDIKQWDKKDKVFKRYSYEALPIPQDSSILIPKEFQNGIKIYVSIFANNASFFDIFMKRVTQQTNLRLEKDYKIIGLVMFIISVANSLPEPFRVQVKKIFPRKTLFDPAFQVLKHKNDWLNTARDEYIQHMILHHLEFYKLLGKLMHFPEIFNETVSRFTIHREMVQNDEKMINILRKALICFYNLDTLDNFNNLIYNIMMICNKNEIASYFYNNKRFMTTLLELLVGFGVNDFILETFKLYLKDKGRIDDDELFETISEIFEANIKDYENEDTIDFATLLIKLAITYMRFYPQKESFVFMLYKQFTTLFNYLKNNEFCKKYFLEILTYIRSTESIAQISPQSSEMLINTSNRIFIEDKSRLFVAFASLMAQKEVLAVDQPIVTKCNSAVRILFEVMKDDSLDFILMLVNHSQRNRLACRTAELDIAILESIKKKSIDVKKGVEILMKISSEKSSASVVYSFLSLLVTPDIDVFMQNANILFTLLQDDKRTPLTYIPVDGQHSITHTVDNIQAGFTFITWIFLDDSAETSFPSILKARDMNGHLFDLFFSGKLPFISWGTNLKAGIEAARQKFQSQAWYFYALTYYIDAESIFVTININGQSMPAIMISTENSVKGKVTFSFAKTRNVHSCPASLGPILLFEPLNEPDIQQIFGTGMENASNYKNRLLYSFTKSNKNITKPSSFVSVLSKNVDTCVFLPMFIACDKTNDIKCFTISLQCLYEIVLSSSQAQKHFANIRGFEMFSIILQNMTNKNWINSVVYMQTYNVLQNLTNEKLKQQMIVSFLLNIDVWLLCNDENDLLSVLKHWQKYLIPPYLLFYPTIFQFKLFLYSLTKTVEKFKEKDLSSHVQIFTDICTNLKFDLDCLKGVVSLLTSPEFKKYQTQLILMTFNGIKKIDKEFFQKDEFLSILRTLFSLKSSIISEYSIFTLFSEDFQLNDDQFLNLLVDVVERDVTEKEFLEILDSSNSYWAVFYLLFRSKKSFQFLSLLLNKKNIKEEVSDLKKLVWICLSVFSENFETSDQMLKILSTTDDNNWIFIFEMIGVVGSAIGINPEYFRSRFIQCLLEEELENGFKNILSFRKLSKKHFFCKTNWDIKSRPENVREFVANLISIKDLTFFKNSQISSDDNLAEEIKKVDVYFMDESTKAISKPEELFKVLEVTSQTNLKFTHIQKFQNLSLSEVIKNSKTVIYENEFNQKMKSVTFIGAPFENFKEFYKISEIEKLTSHGTMIGKPSDFIGDVFVLDEKNKKISVKLYMNDSFISITNDENYFKNFVIKLITVFKVFNDFVTISFKNGAFLKLIVDRQTIEKVTQRIPNLSEKTCEKFIDKIMSKWTSNYLTNCELLWNLRVTQGIVEKPFVNKKGNLTFSTKNKDLLSLTEMLQITNKFKDINEFISIVNSSQIFEYKILSKPLAVKPINHFEGRIKIDPSKSVSIYGYKTINIVTGNRVYMIDFENSLIERSNSFPKRKWDYSISGSQVDFLYDGKLVSRIPYYCASICSSLCTNIDGCFVLIGSKNYVQILSSSGVIMNSISMQGIPDMITMTPHLNFVIVLSKDNDGSSSSFRISSFTIEGSLINSLFINSIVTSLYSFTDWNGRETAAVVTDGNEIILIDALSMEKRTIYISKHRIVSFYYVKKYDCAVIVLATGKVVVIKL</sequence>
<dbReference type="Proteomes" id="UP000001542">
    <property type="component" value="Unassembled WGS sequence"/>
</dbReference>
<dbReference type="VEuPathDB" id="TrichDB:TVAG_066010"/>
<dbReference type="InParanoid" id="A2EM05"/>
<dbReference type="RefSeq" id="XP_001318567.1">
    <property type="nucleotide sequence ID" value="XM_001318532.1"/>
</dbReference>
<dbReference type="EMBL" id="DS113426">
    <property type="protein sequence ID" value="EAY06344.1"/>
    <property type="molecule type" value="Genomic_DNA"/>
</dbReference>
<name>A2EM05_TRIV3</name>
<reference evidence="1" key="1">
    <citation type="submission" date="2006-10" db="EMBL/GenBank/DDBJ databases">
        <authorList>
            <person name="Amadeo P."/>
            <person name="Zhao Q."/>
            <person name="Wortman J."/>
            <person name="Fraser-Liggett C."/>
            <person name="Carlton J."/>
        </authorList>
    </citation>
    <scope>NUCLEOTIDE SEQUENCE</scope>
    <source>
        <strain evidence="1">G3</strain>
    </source>
</reference>
<reference evidence="1" key="2">
    <citation type="journal article" date="2007" name="Science">
        <title>Draft genome sequence of the sexually transmitted pathogen Trichomonas vaginalis.</title>
        <authorList>
            <person name="Carlton J.M."/>
            <person name="Hirt R.P."/>
            <person name="Silva J.C."/>
            <person name="Delcher A.L."/>
            <person name="Schatz M."/>
            <person name="Zhao Q."/>
            <person name="Wortman J.R."/>
            <person name="Bidwell S.L."/>
            <person name="Alsmark U.C.M."/>
            <person name="Besteiro S."/>
            <person name="Sicheritz-Ponten T."/>
            <person name="Noel C.J."/>
            <person name="Dacks J.B."/>
            <person name="Foster P.G."/>
            <person name="Simillion C."/>
            <person name="Van de Peer Y."/>
            <person name="Miranda-Saavedra D."/>
            <person name="Barton G.J."/>
            <person name="Westrop G.D."/>
            <person name="Mueller S."/>
            <person name="Dessi D."/>
            <person name="Fiori P.L."/>
            <person name="Ren Q."/>
            <person name="Paulsen I."/>
            <person name="Zhang H."/>
            <person name="Bastida-Corcuera F.D."/>
            <person name="Simoes-Barbosa A."/>
            <person name="Brown M.T."/>
            <person name="Hayes R.D."/>
            <person name="Mukherjee M."/>
            <person name="Okumura C.Y."/>
            <person name="Schneider R."/>
            <person name="Smith A.J."/>
            <person name="Vanacova S."/>
            <person name="Villalvazo M."/>
            <person name="Haas B.J."/>
            <person name="Pertea M."/>
            <person name="Feldblyum T.V."/>
            <person name="Utterback T.R."/>
            <person name="Shu C.L."/>
            <person name="Osoegawa K."/>
            <person name="de Jong P.J."/>
            <person name="Hrdy I."/>
            <person name="Horvathova L."/>
            <person name="Zubacova Z."/>
            <person name="Dolezal P."/>
            <person name="Malik S.B."/>
            <person name="Logsdon J.M. Jr."/>
            <person name="Henze K."/>
            <person name="Gupta A."/>
            <person name="Wang C.C."/>
            <person name="Dunne R.L."/>
            <person name="Upcroft J.A."/>
            <person name="Upcroft P."/>
            <person name="White O."/>
            <person name="Salzberg S.L."/>
            <person name="Tang P."/>
            <person name="Chiu C.-H."/>
            <person name="Lee Y.-S."/>
            <person name="Embley T.M."/>
            <person name="Coombs G.H."/>
            <person name="Mottram J.C."/>
            <person name="Tachezy J."/>
            <person name="Fraser-Liggett C.M."/>
            <person name="Johnson P.J."/>
        </authorList>
    </citation>
    <scope>NUCLEOTIDE SEQUENCE [LARGE SCALE GENOMIC DNA]</scope>
    <source>
        <strain evidence="1">G3</strain>
    </source>
</reference>
<organism evidence="1 2">
    <name type="scientific">Trichomonas vaginalis (strain ATCC PRA-98 / G3)</name>
    <dbReference type="NCBI Taxonomy" id="412133"/>
    <lineage>
        <taxon>Eukaryota</taxon>
        <taxon>Metamonada</taxon>
        <taxon>Parabasalia</taxon>
        <taxon>Trichomonadida</taxon>
        <taxon>Trichomonadidae</taxon>
        <taxon>Trichomonas</taxon>
    </lineage>
</organism>
<evidence type="ECO:0000313" key="2">
    <source>
        <dbReference type="Proteomes" id="UP000001542"/>
    </source>
</evidence>
<evidence type="ECO:0008006" key="3">
    <source>
        <dbReference type="Google" id="ProtNLM"/>
    </source>
</evidence>
<accession>A2EM05</accession>
<keyword evidence="2" id="KW-1185">Reference proteome</keyword>
<protein>
    <recommendedName>
        <fullName evidence="3">Beige/BEACH domain containing protein</fullName>
    </recommendedName>
</protein>
<dbReference type="VEuPathDB" id="TrichDB:TVAGG3_0988980"/>
<proteinExistence type="predicted"/>
<dbReference type="KEGG" id="tva:4764219"/>